<dbReference type="VEuPathDB" id="FungiDB:C8Q69DRAFT_471505"/>
<sequence>MPIAPGRISGVANTFNGRWIVEGNTVLLHGVFPQSLEKWDSDALLEYENVEDISGDFFIRPEESFSHVGPHDLSLFLRSLRGNKVKITGHLSGPISNRTDVTAQVSVVRED</sequence>
<organism evidence="1 2">
    <name type="scientific">Byssochlamys spectabilis</name>
    <name type="common">Paecilomyces variotii</name>
    <dbReference type="NCBI Taxonomy" id="264951"/>
    <lineage>
        <taxon>Eukaryota</taxon>
        <taxon>Fungi</taxon>
        <taxon>Dikarya</taxon>
        <taxon>Ascomycota</taxon>
        <taxon>Pezizomycotina</taxon>
        <taxon>Eurotiomycetes</taxon>
        <taxon>Eurotiomycetidae</taxon>
        <taxon>Eurotiales</taxon>
        <taxon>Thermoascaceae</taxon>
        <taxon>Paecilomyces</taxon>
    </lineage>
</organism>
<dbReference type="RefSeq" id="XP_028484426.1">
    <property type="nucleotide sequence ID" value="XM_028630911.1"/>
</dbReference>
<dbReference type="EMBL" id="RCNU01000007">
    <property type="protein sequence ID" value="RWQ94781.1"/>
    <property type="molecule type" value="Genomic_DNA"/>
</dbReference>
<proteinExistence type="predicted"/>
<comment type="caution">
    <text evidence="1">The sequence shown here is derived from an EMBL/GenBank/DDBJ whole genome shotgun (WGS) entry which is preliminary data.</text>
</comment>
<gene>
    <name evidence="1" type="ORF">C8Q69DRAFT_471505</name>
</gene>
<dbReference type="AlphaFoldDB" id="A0A443HSJ8"/>
<keyword evidence="2" id="KW-1185">Reference proteome</keyword>
<name>A0A443HSJ8_BYSSP</name>
<protein>
    <submittedName>
        <fullName evidence="1">Uncharacterized protein</fullName>
    </submittedName>
</protein>
<dbReference type="STRING" id="264951.A0A443HSJ8"/>
<reference evidence="1 2" key="1">
    <citation type="journal article" date="2018" name="Front. Microbiol.">
        <title>Genomic and genetic insights into a cosmopolitan fungus, Paecilomyces variotii (Eurotiales).</title>
        <authorList>
            <person name="Urquhart A.S."/>
            <person name="Mondo S.J."/>
            <person name="Makela M.R."/>
            <person name="Hane J.K."/>
            <person name="Wiebenga A."/>
            <person name="He G."/>
            <person name="Mihaltcheva S."/>
            <person name="Pangilinan J."/>
            <person name="Lipzen A."/>
            <person name="Barry K."/>
            <person name="de Vries R.P."/>
            <person name="Grigoriev I.V."/>
            <person name="Idnurm A."/>
        </authorList>
    </citation>
    <scope>NUCLEOTIDE SEQUENCE [LARGE SCALE GENOMIC DNA]</scope>
    <source>
        <strain evidence="1 2">CBS 101075</strain>
    </source>
</reference>
<dbReference type="Proteomes" id="UP000283841">
    <property type="component" value="Unassembled WGS sequence"/>
</dbReference>
<evidence type="ECO:0000313" key="1">
    <source>
        <dbReference type="EMBL" id="RWQ94781.1"/>
    </source>
</evidence>
<evidence type="ECO:0000313" key="2">
    <source>
        <dbReference type="Proteomes" id="UP000283841"/>
    </source>
</evidence>
<dbReference type="GeneID" id="39600188"/>
<accession>A0A443HSJ8</accession>